<evidence type="ECO:0000313" key="2">
    <source>
        <dbReference type="EMBL" id="CAG5102458.1"/>
    </source>
</evidence>
<feature type="region of interest" description="Disordered" evidence="1">
    <location>
        <begin position="386"/>
        <end position="416"/>
    </location>
</feature>
<feature type="compositionally biased region" description="Low complexity" evidence="1">
    <location>
        <begin position="130"/>
        <end position="147"/>
    </location>
</feature>
<gene>
    <name evidence="2" type="ORF">HICCMSTLAB_LOCUS11025</name>
</gene>
<dbReference type="AlphaFoldDB" id="A0A8J2MQV8"/>
<evidence type="ECO:0000256" key="1">
    <source>
        <dbReference type="SAM" id="MobiDB-lite"/>
    </source>
</evidence>
<name>A0A8J2MQV8_COTCN</name>
<dbReference type="OrthoDB" id="7555353at2759"/>
<evidence type="ECO:0000313" key="3">
    <source>
        <dbReference type="Proteomes" id="UP000786811"/>
    </source>
</evidence>
<feature type="region of interest" description="Disordered" evidence="1">
    <location>
        <begin position="44"/>
        <end position="82"/>
    </location>
</feature>
<keyword evidence="3" id="KW-1185">Reference proteome</keyword>
<organism evidence="2 3">
    <name type="scientific">Cotesia congregata</name>
    <name type="common">Parasitoid wasp</name>
    <name type="synonym">Apanteles congregatus</name>
    <dbReference type="NCBI Taxonomy" id="51543"/>
    <lineage>
        <taxon>Eukaryota</taxon>
        <taxon>Metazoa</taxon>
        <taxon>Ecdysozoa</taxon>
        <taxon>Arthropoda</taxon>
        <taxon>Hexapoda</taxon>
        <taxon>Insecta</taxon>
        <taxon>Pterygota</taxon>
        <taxon>Neoptera</taxon>
        <taxon>Endopterygota</taxon>
        <taxon>Hymenoptera</taxon>
        <taxon>Apocrita</taxon>
        <taxon>Ichneumonoidea</taxon>
        <taxon>Braconidae</taxon>
        <taxon>Microgastrinae</taxon>
        <taxon>Cotesia</taxon>
    </lineage>
</organism>
<reference evidence="2" key="1">
    <citation type="submission" date="2021-04" db="EMBL/GenBank/DDBJ databases">
        <authorList>
            <person name="Chebbi M.A.C M."/>
        </authorList>
    </citation>
    <scope>NUCLEOTIDE SEQUENCE</scope>
</reference>
<comment type="caution">
    <text evidence="2">The sequence shown here is derived from an EMBL/GenBank/DDBJ whole genome shotgun (WGS) entry which is preliminary data.</text>
</comment>
<dbReference type="Proteomes" id="UP000786811">
    <property type="component" value="Unassembled WGS sequence"/>
</dbReference>
<protein>
    <submittedName>
        <fullName evidence="2">Uncharacterized protein</fullName>
    </submittedName>
</protein>
<sequence>MSDVFSLGSPLTNTGENVVVYMGENQCQLKENHIPNTNIREEATASAQVNQQPIHESDYQNNSPIVKTKRGRRSNLESLSHHRSSSTCSITDYFKRKRNLDDSLEKSFQETADKILASLKKKQFREEHLSSPSNDISSSAPVAASSPETMNDCESILKAINDLRVDLNNKMDALRISNEDKFSSLENKVSKRIEAVEVKQRTDFKNLNNKYDNLALSLQNINKRLDSGTTPNSGNDMYPAKMNKLLKIAQNMEKKDREERKDNIVIKGLNNSHNLEEATVLINDFLKSKYGLSNCYKSLKVLGKDQNIYKITLMNSELKKQIMANKKRNLADTRVFIENDLTEQQASEMYNLRLATKEHKLKGDKVKFFRNKVSINDKWMQWDEDQGGLVESRTPVRNIESKKNNNPTRTSKHNKQ</sequence>
<accession>A0A8J2MQV8</accession>
<dbReference type="EMBL" id="CAJNRD030001123">
    <property type="protein sequence ID" value="CAG5102458.1"/>
    <property type="molecule type" value="Genomic_DNA"/>
</dbReference>
<feature type="region of interest" description="Disordered" evidence="1">
    <location>
        <begin position="126"/>
        <end position="147"/>
    </location>
</feature>
<proteinExistence type="predicted"/>
<feature type="compositionally biased region" description="Polar residues" evidence="1">
    <location>
        <begin position="45"/>
        <end position="65"/>
    </location>
</feature>